<sequence>MQGQRNTMHPMSESFDLGNISDQNNMNIESHIYQGERINLMAAPNLPDYQVSGNSSNCNFRNIGSHAGSSSSFVNGWASGSASNAENIAGQSCTAEDKLTIGWNSVSNMQSNTRIDERQTLDTNVVPLESGAVNILNNPVMDDRLHLHSSCSYGTTSDCNSYNFSVNQPPVSNEGRSYMDPSCFTHPTALVGSEPEQMTFASGSGVGCLPENSNGRANHSMDSRRVSCKRKNAEGISGSSSLDAAPSSSQWDEGNLRFIVPGRQNIGNSLSISVPSGTHASERPAATHPGERPMEEPVIPNPGAGVSDVASDYRAGLSMVGQSEGSHRNVRMRFNSINQQEPNFPQVWPVGNAGRPMSEIHPHSSHSRRLFTGDLSPDTGPGGASTSAPPRQPSVFHVPSGIQRSLHSLGWNDNNSMPRMGNASGSTAVGRERLSSIQEETSSRNMGGIANNAWLVANTESRPATHESGNWIPVNRNTNEPRSVTNSVLHSSSVMPWGPHHVPLTQASRRSAGNVQGSGLPSSINRPSHILPSRTVSSSDVPLPPGTGFHGPQYLRSTLLMERQGDGILGVPFGSLQALAGEGEGRHRLMSEIRNVLELMRRGENLRFEDILILDQSTFYSAADIHDQHRDMRLDVDNMSYEELLALEERIGNVSTGLTEETVSKCLKKSIYLSCKESDEPAKKQPEDEICSICREEYQDNEELGILDCGHIHHSDCIKKWLLLKNICPICKKTALNT</sequence>
<feature type="region of interest" description="Disordered" evidence="9">
    <location>
        <begin position="359"/>
        <end position="442"/>
    </location>
</feature>
<evidence type="ECO:0000259" key="10">
    <source>
        <dbReference type="PROSITE" id="PS50089"/>
    </source>
</evidence>
<keyword evidence="6" id="KW-0833">Ubl conjugation pathway</keyword>
<name>A0A0C9RRT7_9CONI</name>
<feature type="compositionally biased region" description="Polar residues" evidence="9">
    <location>
        <begin position="402"/>
        <end position="427"/>
    </location>
</feature>
<evidence type="ECO:0000256" key="6">
    <source>
        <dbReference type="ARBA" id="ARBA00022786"/>
    </source>
</evidence>
<keyword evidence="3" id="KW-0808">Transferase</keyword>
<feature type="compositionally biased region" description="Polar residues" evidence="9">
    <location>
        <begin position="269"/>
        <end position="279"/>
    </location>
</feature>
<evidence type="ECO:0000256" key="7">
    <source>
        <dbReference type="ARBA" id="ARBA00022833"/>
    </source>
</evidence>
<protein>
    <recommendedName>
        <fullName evidence="2">RING-type E3 ubiquitin transferase</fullName>
        <ecNumber evidence="2">2.3.2.27</ecNumber>
    </recommendedName>
</protein>
<dbReference type="EMBL" id="GCHU01018450">
    <property type="protein sequence ID" value="JAG86244.1"/>
    <property type="molecule type" value="Transcribed_RNA"/>
</dbReference>
<evidence type="ECO:0000313" key="11">
    <source>
        <dbReference type="EMBL" id="JAG86244.1"/>
    </source>
</evidence>
<dbReference type="GO" id="GO:0061630">
    <property type="term" value="F:ubiquitin protein ligase activity"/>
    <property type="evidence" value="ECO:0007669"/>
    <property type="project" value="UniProtKB-EC"/>
</dbReference>
<dbReference type="InterPro" id="IPR045191">
    <property type="entry name" value="MBR1/2-like"/>
</dbReference>
<comment type="catalytic activity">
    <reaction evidence="1">
        <text>S-ubiquitinyl-[E2 ubiquitin-conjugating enzyme]-L-cysteine + [acceptor protein]-L-lysine = [E2 ubiquitin-conjugating enzyme]-L-cysteine + N(6)-ubiquitinyl-[acceptor protein]-L-lysine.</text>
        <dbReference type="EC" id="2.3.2.27"/>
    </reaction>
</comment>
<keyword evidence="7" id="KW-0862">Zinc</keyword>
<evidence type="ECO:0000256" key="1">
    <source>
        <dbReference type="ARBA" id="ARBA00000900"/>
    </source>
</evidence>
<dbReference type="Pfam" id="PF13639">
    <property type="entry name" value="zf-RING_2"/>
    <property type="match status" value="1"/>
</dbReference>
<dbReference type="PROSITE" id="PS50089">
    <property type="entry name" value="ZF_RING_2"/>
    <property type="match status" value="1"/>
</dbReference>
<dbReference type="InterPro" id="IPR001841">
    <property type="entry name" value="Znf_RING"/>
</dbReference>
<evidence type="ECO:0000256" key="9">
    <source>
        <dbReference type="SAM" id="MobiDB-lite"/>
    </source>
</evidence>
<organism evidence="11">
    <name type="scientific">Wollemia nobilis</name>
    <dbReference type="NCBI Taxonomy" id="56998"/>
    <lineage>
        <taxon>Eukaryota</taxon>
        <taxon>Viridiplantae</taxon>
        <taxon>Streptophyta</taxon>
        <taxon>Embryophyta</taxon>
        <taxon>Tracheophyta</taxon>
        <taxon>Spermatophyta</taxon>
        <taxon>Pinopsida</taxon>
        <taxon>Pinidae</taxon>
        <taxon>Conifers II</taxon>
        <taxon>Araucariales</taxon>
        <taxon>Araucariaceae</taxon>
        <taxon>Wollemia</taxon>
    </lineage>
</organism>
<feature type="compositionally biased region" description="Low complexity" evidence="9">
    <location>
        <begin position="237"/>
        <end position="249"/>
    </location>
</feature>
<evidence type="ECO:0000256" key="4">
    <source>
        <dbReference type="ARBA" id="ARBA00022723"/>
    </source>
</evidence>
<dbReference type="SMART" id="SM00184">
    <property type="entry name" value="RING"/>
    <property type="match status" value="1"/>
</dbReference>
<dbReference type="AlphaFoldDB" id="A0A0C9RRT7"/>
<dbReference type="SUPFAM" id="SSF57850">
    <property type="entry name" value="RING/U-box"/>
    <property type="match status" value="1"/>
</dbReference>
<feature type="region of interest" description="Disordered" evidence="9">
    <location>
        <begin position="269"/>
        <end position="299"/>
    </location>
</feature>
<evidence type="ECO:0000256" key="2">
    <source>
        <dbReference type="ARBA" id="ARBA00012483"/>
    </source>
</evidence>
<evidence type="ECO:0000256" key="8">
    <source>
        <dbReference type="PROSITE-ProRule" id="PRU00175"/>
    </source>
</evidence>
<feature type="region of interest" description="Disordered" evidence="9">
    <location>
        <begin position="211"/>
        <end position="251"/>
    </location>
</feature>
<feature type="domain" description="RING-type" evidence="10">
    <location>
        <begin position="691"/>
        <end position="732"/>
    </location>
</feature>
<dbReference type="PANTHER" id="PTHR22937:SF65">
    <property type="entry name" value="E3 UBIQUITIN-PROTEIN LIGASE ARK2C"/>
    <property type="match status" value="1"/>
</dbReference>
<keyword evidence="5 8" id="KW-0863">Zinc-finger</keyword>
<proteinExistence type="predicted"/>
<dbReference type="InterPro" id="IPR013083">
    <property type="entry name" value="Znf_RING/FYVE/PHD"/>
</dbReference>
<evidence type="ECO:0000256" key="5">
    <source>
        <dbReference type="ARBA" id="ARBA00022771"/>
    </source>
</evidence>
<keyword evidence="4" id="KW-0479">Metal-binding</keyword>
<dbReference type="EC" id="2.3.2.27" evidence="2"/>
<evidence type="ECO:0000256" key="3">
    <source>
        <dbReference type="ARBA" id="ARBA00022679"/>
    </source>
</evidence>
<dbReference type="GO" id="GO:0008270">
    <property type="term" value="F:zinc ion binding"/>
    <property type="evidence" value="ECO:0007669"/>
    <property type="project" value="UniProtKB-KW"/>
</dbReference>
<dbReference type="Gene3D" id="3.30.40.10">
    <property type="entry name" value="Zinc/RING finger domain, C3HC4 (zinc finger)"/>
    <property type="match status" value="1"/>
</dbReference>
<accession>A0A0C9RRT7</accession>
<dbReference type="PANTHER" id="PTHR22937">
    <property type="entry name" value="E3 UBIQUITIN-PROTEIN LIGASE RNF165"/>
    <property type="match status" value="1"/>
</dbReference>
<reference evidence="11" key="1">
    <citation type="submission" date="2015-02" db="EMBL/GenBank/DDBJ databases">
        <title>A transcriptome of Wollemia nobilis - a relic of Gondwana.</title>
        <authorList>
            <person name="Chia J.Y."/>
            <person name="Leong Y.S."/>
            <person name="Abdul Karim S."/>
            <person name="Wan Azmi N."/>
            <person name="Hercus R."/>
            <person name="Croft L."/>
        </authorList>
    </citation>
    <scope>NUCLEOTIDE SEQUENCE</scope>
    <source>
        <strain evidence="11">MaeBrown</strain>
        <tissue evidence="11">Leaf</tissue>
    </source>
</reference>